<keyword evidence="2" id="KW-1185">Reference proteome</keyword>
<sequence>MSPKRHEPKDVSPHPDEPDIHVRVFLHGVRLDYAACLTAALIFTREHQRRHHADAVTIDLGDTSRYPRLPCERLFLGS</sequence>
<evidence type="ECO:0008006" key="3">
    <source>
        <dbReference type="Google" id="ProtNLM"/>
    </source>
</evidence>
<accession>A0ABZ1YVW1</accession>
<organism evidence="1 2">
    <name type="scientific">Nocardia vinacea</name>
    <dbReference type="NCBI Taxonomy" id="96468"/>
    <lineage>
        <taxon>Bacteria</taxon>
        <taxon>Bacillati</taxon>
        <taxon>Actinomycetota</taxon>
        <taxon>Actinomycetes</taxon>
        <taxon>Mycobacteriales</taxon>
        <taxon>Nocardiaceae</taxon>
        <taxon>Nocardia</taxon>
    </lineage>
</organism>
<evidence type="ECO:0000313" key="2">
    <source>
        <dbReference type="Proteomes" id="UP001432062"/>
    </source>
</evidence>
<dbReference type="Proteomes" id="UP001432062">
    <property type="component" value="Chromosome"/>
</dbReference>
<dbReference type="RefSeq" id="WP_329409598.1">
    <property type="nucleotide sequence ID" value="NZ_CP109441.1"/>
</dbReference>
<dbReference type="EMBL" id="CP109441">
    <property type="protein sequence ID" value="WUV46040.1"/>
    <property type="molecule type" value="Genomic_DNA"/>
</dbReference>
<proteinExistence type="predicted"/>
<name>A0ABZ1YVW1_9NOCA</name>
<reference evidence="1" key="1">
    <citation type="submission" date="2022-10" db="EMBL/GenBank/DDBJ databases">
        <title>The complete genomes of actinobacterial strains from the NBC collection.</title>
        <authorList>
            <person name="Joergensen T.S."/>
            <person name="Alvarez Arevalo M."/>
            <person name="Sterndorff E.B."/>
            <person name="Faurdal D."/>
            <person name="Vuksanovic O."/>
            <person name="Mourched A.-S."/>
            <person name="Charusanti P."/>
            <person name="Shaw S."/>
            <person name="Blin K."/>
            <person name="Weber T."/>
        </authorList>
    </citation>
    <scope>NUCLEOTIDE SEQUENCE</scope>
    <source>
        <strain evidence="1">NBC_01482</strain>
    </source>
</reference>
<protein>
    <recommendedName>
        <fullName evidence="3">STAS domain-containing protein</fullName>
    </recommendedName>
</protein>
<gene>
    <name evidence="1" type="ORF">OG563_44395</name>
</gene>
<evidence type="ECO:0000313" key="1">
    <source>
        <dbReference type="EMBL" id="WUV46040.1"/>
    </source>
</evidence>